<comment type="caution">
    <text evidence="2">The sequence shown here is derived from an EMBL/GenBank/DDBJ whole genome shotgun (WGS) entry which is preliminary data.</text>
</comment>
<dbReference type="Proteomes" id="UP001283361">
    <property type="component" value="Unassembled WGS sequence"/>
</dbReference>
<organism evidence="2 3">
    <name type="scientific">Elysia crispata</name>
    <name type="common">lettuce slug</name>
    <dbReference type="NCBI Taxonomy" id="231223"/>
    <lineage>
        <taxon>Eukaryota</taxon>
        <taxon>Metazoa</taxon>
        <taxon>Spiralia</taxon>
        <taxon>Lophotrochozoa</taxon>
        <taxon>Mollusca</taxon>
        <taxon>Gastropoda</taxon>
        <taxon>Heterobranchia</taxon>
        <taxon>Euthyneura</taxon>
        <taxon>Panpulmonata</taxon>
        <taxon>Sacoglossa</taxon>
        <taxon>Placobranchoidea</taxon>
        <taxon>Plakobranchidae</taxon>
        <taxon>Elysia</taxon>
    </lineage>
</organism>
<evidence type="ECO:0000256" key="1">
    <source>
        <dbReference type="SAM" id="MobiDB-lite"/>
    </source>
</evidence>
<reference evidence="2" key="1">
    <citation type="journal article" date="2023" name="G3 (Bethesda)">
        <title>A reference genome for the long-term kleptoplast-retaining sea slug Elysia crispata morphotype clarki.</title>
        <authorList>
            <person name="Eastman K.E."/>
            <person name="Pendleton A.L."/>
            <person name="Shaikh M.A."/>
            <person name="Suttiyut T."/>
            <person name="Ogas R."/>
            <person name="Tomko P."/>
            <person name="Gavelis G."/>
            <person name="Widhalm J.R."/>
            <person name="Wisecaver J.H."/>
        </authorList>
    </citation>
    <scope>NUCLEOTIDE SEQUENCE</scope>
    <source>
        <strain evidence="2">ECLA1</strain>
    </source>
</reference>
<evidence type="ECO:0000313" key="2">
    <source>
        <dbReference type="EMBL" id="KAK3761791.1"/>
    </source>
</evidence>
<proteinExistence type="predicted"/>
<feature type="compositionally biased region" description="Basic and acidic residues" evidence="1">
    <location>
        <begin position="278"/>
        <end position="288"/>
    </location>
</feature>
<protein>
    <submittedName>
        <fullName evidence="2">Uncharacterized protein</fullName>
    </submittedName>
</protein>
<dbReference type="AlphaFoldDB" id="A0AAE1D917"/>
<feature type="non-terminal residue" evidence="2">
    <location>
        <position position="1"/>
    </location>
</feature>
<sequence length="288" mass="32673">MFRRSCSVAYCTGQENRLESFHVRCLRRFLGIKWQNRVTNIALLEKANSPATCAMARSRPQDGRWAQHTPRNHCLVNKLLDVTNPPSSSAFQGCLQARHEIDRHQLKHLGIAHCGPQWLEICAEGESQESSLLYGSESWTREPSEKFPRSLSTTISQNEMAEQGHQYRRRLVRWLGHVHRTQHTQTHHCLLSLLLDVTNPPSSSVFQGCLQARHEIDRNQLKHLVIAHCGPQWLEICAEGGSQESSCLLPLVQSDDDSQEPGCLADFDDEEPQPESGLKPKPEPRPKP</sequence>
<gene>
    <name evidence="2" type="ORF">RRG08_063558</name>
</gene>
<keyword evidence="3" id="KW-1185">Reference proteome</keyword>
<name>A0AAE1D917_9GAST</name>
<feature type="region of interest" description="Disordered" evidence="1">
    <location>
        <begin position="251"/>
        <end position="288"/>
    </location>
</feature>
<accession>A0AAE1D917</accession>
<dbReference type="EMBL" id="JAWDGP010004836">
    <property type="protein sequence ID" value="KAK3761791.1"/>
    <property type="molecule type" value="Genomic_DNA"/>
</dbReference>
<evidence type="ECO:0000313" key="3">
    <source>
        <dbReference type="Proteomes" id="UP001283361"/>
    </source>
</evidence>